<feature type="domain" description="Major facilitator superfamily (MFS) profile" evidence="10">
    <location>
        <begin position="15"/>
        <end position="478"/>
    </location>
</feature>
<feature type="transmembrane region" description="Helical" evidence="9">
    <location>
        <begin position="387"/>
        <end position="410"/>
    </location>
</feature>
<comment type="similarity">
    <text evidence="2 8">Belongs to the major facilitator superfamily. Sugar transporter (TC 2.A.1.1) family.</text>
</comment>
<keyword evidence="6 9" id="KW-0472">Membrane</keyword>
<feature type="transmembrane region" description="Helical" evidence="9">
    <location>
        <begin position="95"/>
        <end position="114"/>
    </location>
</feature>
<feature type="transmembrane region" description="Helical" evidence="9">
    <location>
        <begin position="155"/>
        <end position="174"/>
    </location>
</feature>
<accession>A0A1B7MYK9</accession>
<keyword evidence="12" id="KW-1185">Reference proteome</keyword>
<dbReference type="Gene3D" id="1.20.1250.20">
    <property type="entry name" value="MFS general substrate transporter like domains"/>
    <property type="match status" value="2"/>
</dbReference>
<evidence type="ECO:0000256" key="5">
    <source>
        <dbReference type="ARBA" id="ARBA00022989"/>
    </source>
</evidence>
<dbReference type="PROSITE" id="PS50850">
    <property type="entry name" value="MFS"/>
    <property type="match status" value="1"/>
</dbReference>
<dbReference type="Pfam" id="PF00083">
    <property type="entry name" value="Sugar_tr"/>
    <property type="match status" value="1"/>
</dbReference>
<organism evidence="11 12">
    <name type="scientific">Rhizopogon vinicolor AM-OR11-026</name>
    <dbReference type="NCBI Taxonomy" id="1314800"/>
    <lineage>
        <taxon>Eukaryota</taxon>
        <taxon>Fungi</taxon>
        <taxon>Dikarya</taxon>
        <taxon>Basidiomycota</taxon>
        <taxon>Agaricomycotina</taxon>
        <taxon>Agaricomycetes</taxon>
        <taxon>Agaricomycetidae</taxon>
        <taxon>Boletales</taxon>
        <taxon>Suillineae</taxon>
        <taxon>Rhizopogonaceae</taxon>
        <taxon>Rhizopogon</taxon>
    </lineage>
</organism>
<dbReference type="PROSITE" id="PS00217">
    <property type="entry name" value="SUGAR_TRANSPORT_2"/>
    <property type="match status" value="1"/>
</dbReference>
<dbReference type="EMBL" id="KV448340">
    <property type="protein sequence ID" value="OAX37641.1"/>
    <property type="molecule type" value="Genomic_DNA"/>
</dbReference>
<evidence type="ECO:0000256" key="1">
    <source>
        <dbReference type="ARBA" id="ARBA00004141"/>
    </source>
</evidence>
<dbReference type="InterPro" id="IPR005828">
    <property type="entry name" value="MFS_sugar_transport-like"/>
</dbReference>
<dbReference type="InterPro" id="IPR050360">
    <property type="entry name" value="MFS_Sugar_Transporters"/>
</dbReference>
<keyword evidence="4 9" id="KW-0812">Transmembrane</keyword>
<dbReference type="OrthoDB" id="508119at2759"/>
<evidence type="ECO:0000256" key="9">
    <source>
        <dbReference type="SAM" id="Phobius"/>
    </source>
</evidence>
<evidence type="ECO:0000256" key="7">
    <source>
        <dbReference type="ARBA" id="ARBA00049119"/>
    </source>
</evidence>
<dbReference type="GO" id="GO:0005351">
    <property type="term" value="F:carbohydrate:proton symporter activity"/>
    <property type="evidence" value="ECO:0007669"/>
    <property type="project" value="TreeGrafter"/>
</dbReference>
<feature type="transmembrane region" description="Helical" evidence="9">
    <location>
        <begin position="345"/>
        <end position="367"/>
    </location>
</feature>
<dbReference type="AlphaFoldDB" id="A0A1B7MYK9"/>
<dbReference type="PANTHER" id="PTHR48022">
    <property type="entry name" value="PLASTIDIC GLUCOSE TRANSPORTER 4"/>
    <property type="match status" value="1"/>
</dbReference>
<dbReference type="PANTHER" id="PTHR48022:SF23">
    <property type="entry name" value="MAJOR FACILITATOR SUPERFAMILY (MFS) PROFILE DOMAIN-CONTAINING PROTEIN"/>
    <property type="match status" value="1"/>
</dbReference>
<sequence>MLSGDTFKNIRVYWLAFVVYWGIVLFGYDVGIAGGVVSQPYFESSFGLINADGTINKSKDTMISSNVVSVLQAGASFGTLTSAPLSDWIGRRRTLFSFNIVFSIGAILTMIAGGRRGIGYIYSGRVISGIGMGGMSAVAPAYVSECSPKDVRGRITECFQIMVATGVMTSYFINLAVSLHVPNSPLVWRIPFGLQLAPAGIMCLGLLTVKESPRWLASKGCVAEGIANLAYLRMEPCDSTELLLEFAEIEAAVWEEMESRQGCGLKEAFLGKGNFVRFTIAFMIFLLQQWSGQNSVGYYAPQIFTSIGYSGTTNSLLASGIYGIVKVVSTAFFVFFLVETLGRRMSLFISAIGMGITFFIIGAILKTHPVDVPQYGLSAPPPPASKAMAAMLYIYVCFYSLGWGPLPWVYAAEIFPTRTRHYGLAMGSGSQWLWSTLWCGKVTPTLEADLGYKLFLMFATINMLEWVSFPCQLLPETKGRSLEEMDIIFGAVSADSRESFIGRALDHRDPKSNSKR</sequence>
<evidence type="ECO:0000256" key="6">
    <source>
        <dbReference type="ARBA" id="ARBA00023136"/>
    </source>
</evidence>
<comment type="subcellular location">
    <subcellularLocation>
        <location evidence="1">Membrane</location>
        <topology evidence="1">Multi-pass membrane protein</topology>
    </subcellularLocation>
</comment>
<feature type="transmembrane region" description="Helical" evidence="9">
    <location>
        <begin position="12"/>
        <end position="42"/>
    </location>
</feature>
<comment type="catalytic activity">
    <reaction evidence="7">
        <text>myo-inositol(out) + H(+)(out) = myo-inositol(in) + H(+)(in)</text>
        <dbReference type="Rhea" id="RHEA:60364"/>
        <dbReference type="ChEBI" id="CHEBI:15378"/>
        <dbReference type="ChEBI" id="CHEBI:17268"/>
    </reaction>
</comment>
<dbReference type="PROSITE" id="PS00216">
    <property type="entry name" value="SUGAR_TRANSPORT_1"/>
    <property type="match status" value="1"/>
</dbReference>
<evidence type="ECO:0000313" key="11">
    <source>
        <dbReference type="EMBL" id="OAX37641.1"/>
    </source>
</evidence>
<dbReference type="Proteomes" id="UP000092154">
    <property type="component" value="Unassembled WGS sequence"/>
</dbReference>
<dbReference type="FunFam" id="1.20.1250.20:FF:000134">
    <property type="entry name" value="MFS sugar transporter protein"/>
    <property type="match status" value="1"/>
</dbReference>
<gene>
    <name evidence="11" type="ORF">K503DRAFT_771297</name>
</gene>
<evidence type="ECO:0000256" key="8">
    <source>
        <dbReference type="RuleBase" id="RU003346"/>
    </source>
</evidence>
<evidence type="ECO:0000256" key="4">
    <source>
        <dbReference type="ARBA" id="ARBA00022692"/>
    </source>
</evidence>
<keyword evidence="5 9" id="KW-1133">Transmembrane helix</keyword>
<dbReference type="PRINTS" id="PR00171">
    <property type="entry name" value="SUGRTRNSPORT"/>
</dbReference>
<evidence type="ECO:0000256" key="3">
    <source>
        <dbReference type="ARBA" id="ARBA00022448"/>
    </source>
</evidence>
<dbReference type="SUPFAM" id="SSF103473">
    <property type="entry name" value="MFS general substrate transporter"/>
    <property type="match status" value="1"/>
</dbReference>
<dbReference type="GO" id="GO:0016020">
    <property type="term" value="C:membrane"/>
    <property type="evidence" value="ECO:0007669"/>
    <property type="project" value="UniProtKB-SubCell"/>
</dbReference>
<dbReference type="InParanoid" id="A0A1B7MYK9"/>
<keyword evidence="3 8" id="KW-0813">Transport</keyword>
<dbReference type="NCBIfam" id="TIGR00879">
    <property type="entry name" value="SP"/>
    <property type="match status" value="1"/>
</dbReference>
<dbReference type="InterPro" id="IPR005829">
    <property type="entry name" value="Sugar_transporter_CS"/>
</dbReference>
<dbReference type="InterPro" id="IPR036259">
    <property type="entry name" value="MFS_trans_sf"/>
</dbReference>
<feature type="transmembrane region" description="Helical" evidence="9">
    <location>
        <begin position="120"/>
        <end position="143"/>
    </location>
</feature>
<feature type="transmembrane region" description="Helical" evidence="9">
    <location>
        <begin position="186"/>
        <end position="209"/>
    </location>
</feature>
<proteinExistence type="inferred from homology"/>
<protein>
    <submittedName>
        <fullName evidence="11">General substrate transporter</fullName>
    </submittedName>
</protein>
<dbReference type="InterPro" id="IPR020846">
    <property type="entry name" value="MFS_dom"/>
</dbReference>
<dbReference type="InterPro" id="IPR003663">
    <property type="entry name" value="Sugar/inositol_transpt"/>
</dbReference>
<reference evidence="11 12" key="1">
    <citation type="submission" date="2016-06" db="EMBL/GenBank/DDBJ databases">
        <title>Comparative genomics of the ectomycorrhizal sister species Rhizopogon vinicolor and Rhizopogon vesiculosus (Basidiomycota: Boletales) reveals a divergence of the mating type B locus.</title>
        <authorList>
            <consortium name="DOE Joint Genome Institute"/>
            <person name="Mujic A.B."/>
            <person name="Kuo A."/>
            <person name="Tritt A."/>
            <person name="Lipzen A."/>
            <person name="Chen C."/>
            <person name="Johnson J."/>
            <person name="Sharma A."/>
            <person name="Barry K."/>
            <person name="Grigoriev I.V."/>
            <person name="Spatafora J.W."/>
        </authorList>
    </citation>
    <scope>NUCLEOTIDE SEQUENCE [LARGE SCALE GENOMIC DNA]</scope>
    <source>
        <strain evidence="11 12">AM-OR11-026</strain>
    </source>
</reference>
<evidence type="ECO:0000256" key="2">
    <source>
        <dbReference type="ARBA" id="ARBA00010992"/>
    </source>
</evidence>
<evidence type="ECO:0000313" key="12">
    <source>
        <dbReference type="Proteomes" id="UP000092154"/>
    </source>
</evidence>
<name>A0A1B7MYK9_9AGAM</name>
<dbReference type="STRING" id="1314800.A0A1B7MYK9"/>
<evidence type="ECO:0000259" key="10">
    <source>
        <dbReference type="PROSITE" id="PS50850"/>
    </source>
</evidence>
<feature type="transmembrane region" description="Helical" evidence="9">
    <location>
        <begin position="316"/>
        <end position="338"/>
    </location>
</feature>